<sequence length="377" mass="40236">MERKTKLFKMLMVMMVCSVLLVLSACGKANEAPITTTTPEPTAVVEGSEVEEGAMDWAARKAVNEAVGEITYITGYYYAASPPDIQVVMASELGYFEEMGLNVKIIPGLDAEGMKFLAAGQAQIASAGTPSLVIQSAVNGADIKGIATFGASGTSAIMVMKDSGITEPKDLVGKTIGYHGALPANIVAMFNQSNVDVTSVKGVSVGYDPTVLSTGKVDALTVYKSNEPFLMEQMGVEVSLIDPGQFGAETSFGVLAVNNTFATDNPTVIEDFLRAVSKAHDYAAENPDASVEALSNLSGSVYDVATETNRWSVELDIVNSSRIAGHGVAWQTNEQWEREIDILFGASVIREKIAVDKVMNNAYIDAIYEGEKLIWPE</sequence>
<evidence type="ECO:0000259" key="2">
    <source>
        <dbReference type="Pfam" id="PF09084"/>
    </source>
</evidence>
<accession>A0A9J6ZGQ2</accession>
<organism evidence="3 4">
    <name type="scientific">Candidatus Pristimantibacillus lignocellulolyticus</name>
    <dbReference type="NCBI Taxonomy" id="2994561"/>
    <lineage>
        <taxon>Bacteria</taxon>
        <taxon>Bacillati</taxon>
        <taxon>Bacillota</taxon>
        <taxon>Bacilli</taxon>
        <taxon>Bacillales</taxon>
        <taxon>Paenibacillaceae</taxon>
        <taxon>Candidatus Pristimantibacillus</taxon>
    </lineage>
</organism>
<dbReference type="PROSITE" id="PS51257">
    <property type="entry name" value="PROKAR_LIPOPROTEIN"/>
    <property type="match status" value="1"/>
</dbReference>
<dbReference type="InterPro" id="IPR015168">
    <property type="entry name" value="SsuA/THI5"/>
</dbReference>
<dbReference type="PANTHER" id="PTHR31528">
    <property type="entry name" value="4-AMINO-5-HYDROXYMETHYL-2-METHYLPYRIMIDINE PHOSPHATE SYNTHASE THI11-RELATED"/>
    <property type="match status" value="1"/>
</dbReference>
<feature type="chain" id="PRO_5039908385" evidence="1">
    <location>
        <begin position="26"/>
        <end position="377"/>
    </location>
</feature>
<dbReference type="Proteomes" id="UP001056756">
    <property type="component" value="Chromosome"/>
</dbReference>
<feature type="signal peptide" evidence="1">
    <location>
        <begin position="1"/>
        <end position="25"/>
    </location>
</feature>
<gene>
    <name evidence="3" type="ORF">NAG76_03440</name>
</gene>
<feature type="domain" description="SsuA/THI5-like" evidence="2">
    <location>
        <begin position="86"/>
        <end position="289"/>
    </location>
</feature>
<dbReference type="PANTHER" id="PTHR31528:SF3">
    <property type="entry name" value="THIAMINE BIOSYNTHESIS PROTEIN HI_0357-RELATED"/>
    <property type="match status" value="1"/>
</dbReference>
<dbReference type="InterPro" id="IPR027939">
    <property type="entry name" value="NMT1/THI5"/>
</dbReference>
<dbReference type="AlphaFoldDB" id="A0A9J6ZGQ2"/>
<name>A0A9J6ZGQ2_9BACL</name>
<reference evidence="3" key="1">
    <citation type="submission" date="2022-05" db="EMBL/GenBank/DDBJ databases">
        <title>Novel bacterial taxa in a minimal lignocellulolytic consortium and its capacity to transform plastics disclosed by genome-resolved metagenomics.</title>
        <authorList>
            <person name="Rodriguez C.A.D."/>
            <person name="Diaz-Garcia L."/>
            <person name="Herrera K."/>
            <person name="Tarazona N.A."/>
            <person name="Sproer C."/>
            <person name="Overmann J."/>
            <person name="Jimenez D.J."/>
        </authorList>
    </citation>
    <scope>NUCLEOTIDE SEQUENCE</scope>
    <source>
        <strain evidence="3">MAG5</strain>
    </source>
</reference>
<evidence type="ECO:0000313" key="4">
    <source>
        <dbReference type="Proteomes" id="UP001056756"/>
    </source>
</evidence>
<evidence type="ECO:0000313" key="3">
    <source>
        <dbReference type="EMBL" id="URN95326.1"/>
    </source>
</evidence>
<evidence type="ECO:0000256" key="1">
    <source>
        <dbReference type="SAM" id="SignalP"/>
    </source>
</evidence>
<dbReference type="Gene3D" id="3.40.190.10">
    <property type="entry name" value="Periplasmic binding protein-like II"/>
    <property type="match status" value="2"/>
</dbReference>
<dbReference type="Pfam" id="PF09084">
    <property type="entry name" value="NMT1"/>
    <property type="match status" value="1"/>
</dbReference>
<dbReference type="GO" id="GO:0009228">
    <property type="term" value="P:thiamine biosynthetic process"/>
    <property type="evidence" value="ECO:0007669"/>
    <property type="project" value="InterPro"/>
</dbReference>
<keyword evidence="1" id="KW-0732">Signal</keyword>
<dbReference type="EMBL" id="CP097899">
    <property type="protein sequence ID" value="URN95326.1"/>
    <property type="molecule type" value="Genomic_DNA"/>
</dbReference>
<dbReference type="SUPFAM" id="SSF53850">
    <property type="entry name" value="Periplasmic binding protein-like II"/>
    <property type="match status" value="1"/>
</dbReference>
<proteinExistence type="predicted"/>
<dbReference type="KEGG" id="plig:NAG76_03440"/>
<protein>
    <submittedName>
        <fullName evidence="3">ABC transporter substrate-binding protein</fullName>
    </submittedName>
</protein>